<comment type="caution">
    <text evidence="5">The sequence shown here is derived from an EMBL/GenBank/DDBJ whole genome shotgun (WGS) entry which is preliminary data.</text>
</comment>
<dbReference type="EMBL" id="JBBKTX010000013">
    <property type="protein sequence ID" value="MFK4753023.1"/>
    <property type="molecule type" value="Genomic_DNA"/>
</dbReference>
<dbReference type="GO" id="GO:0008813">
    <property type="term" value="F:chorismate lyase activity"/>
    <property type="evidence" value="ECO:0007669"/>
    <property type="project" value="UniProtKB-EC"/>
</dbReference>
<evidence type="ECO:0000313" key="6">
    <source>
        <dbReference type="Proteomes" id="UP001620597"/>
    </source>
</evidence>
<evidence type="ECO:0000313" key="5">
    <source>
        <dbReference type="EMBL" id="MFK4753023.1"/>
    </source>
</evidence>
<keyword evidence="4" id="KW-0670">Pyruvate</keyword>
<keyword evidence="6" id="KW-1185">Reference proteome</keyword>
<dbReference type="Pfam" id="PF04345">
    <property type="entry name" value="Chor_lyase"/>
    <property type="match status" value="1"/>
</dbReference>
<proteinExistence type="inferred from homology"/>
<keyword evidence="2 4" id="KW-0831">Ubiquinone biosynthesis</keyword>
<dbReference type="SUPFAM" id="SSF64288">
    <property type="entry name" value="Chorismate lyase-like"/>
    <property type="match status" value="1"/>
</dbReference>
<keyword evidence="3 4" id="KW-0456">Lyase</keyword>
<dbReference type="RefSeq" id="WP_369855945.1">
    <property type="nucleotide sequence ID" value="NZ_JBBKTX010000013.1"/>
</dbReference>
<keyword evidence="1 4" id="KW-0963">Cytoplasm</keyword>
<accession>A0ABW8NJ87</accession>
<feature type="binding site" evidence="4">
    <location>
        <position position="125"/>
    </location>
    <ligand>
        <name>substrate</name>
    </ligand>
</feature>
<comment type="function">
    <text evidence="4">Removes the pyruvyl group from chorismate, with concomitant aromatization of the ring, to provide 4-hydroxybenzoate (4HB) for the ubiquinone pathway.</text>
</comment>
<feature type="binding site" evidence="4">
    <location>
        <position position="87"/>
    </location>
    <ligand>
        <name>substrate</name>
    </ligand>
</feature>
<evidence type="ECO:0000256" key="3">
    <source>
        <dbReference type="ARBA" id="ARBA00023239"/>
    </source>
</evidence>
<reference evidence="5 6" key="1">
    <citation type="submission" date="2024-03" db="EMBL/GenBank/DDBJ databases">
        <title>High-quality draft genome sequence of Oceanobacter sp. wDCs-4.</title>
        <authorList>
            <person name="Dong C."/>
        </authorList>
    </citation>
    <scope>NUCLEOTIDE SEQUENCE [LARGE SCALE GENOMIC DNA]</scope>
    <source>
        <strain evidence="6">wDCs-4</strain>
    </source>
</reference>
<dbReference type="HAMAP" id="MF_01632">
    <property type="entry name" value="UbiC"/>
    <property type="match status" value="1"/>
</dbReference>
<evidence type="ECO:0000256" key="4">
    <source>
        <dbReference type="HAMAP-Rule" id="MF_01632"/>
    </source>
</evidence>
<dbReference type="InterPro" id="IPR007440">
    <property type="entry name" value="Chorismate--pyruvate_lyase"/>
</dbReference>
<sequence>MKSTTPRYHARLLATAPRWSGRFQTALAGIPRPWRYWLDDAGSLTKRLQALNPAEFSVDVVRQYHGPALPSECADLKLRWRQPVWVREVSLRQGQYELVRARTVIPLTSLARVGQPIRHLGNRSLGSYLFSQASLRRQPLKFSQACQPVTDSAHCFCWTRRSVFTINGAPLLVTEAFSSLLLSPRFHSPDDTRH</sequence>
<evidence type="ECO:0000256" key="2">
    <source>
        <dbReference type="ARBA" id="ARBA00022688"/>
    </source>
</evidence>
<dbReference type="EC" id="4.1.3.40" evidence="4"/>
<dbReference type="PANTHER" id="PTHR38683:SF1">
    <property type="entry name" value="CHORISMATE PYRUVATE-LYASE"/>
    <property type="match status" value="1"/>
</dbReference>
<gene>
    <name evidence="4" type="primary">ubiC</name>
    <name evidence="5" type="ORF">WG929_11430</name>
</gene>
<feature type="binding site" evidence="4">
    <location>
        <position position="175"/>
    </location>
    <ligand>
        <name>substrate</name>
    </ligand>
</feature>
<evidence type="ECO:0000256" key="1">
    <source>
        <dbReference type="ARBA" id="ARBA00022490"/>
    </source>
</evidence>
<dbReference type="Gene3D" id="3.40.1410.10">
    <property type="entry name" value="Chorismate lyase-like"/>
    <property type="match status" value="1"/>
</dbReference>
<comment type="similarity">
    <text evidence="4">Belongs to the UbiC family.</text>
</comment>
<organism evidence="5 6">
    <name type="scientific">Oceanobacter antarcticus</name>
    <dbReference type="NCBI Taxonomy" id="3133425"/>
    <lineage>
        <taxon>Bacteria</taxon>
        <taxon>Pseudomonadati</taxon>
        <taxon>Pseudomonadota</taxon>
        <taxon>Gammaproteobacteria</taxon>
        <taxon>Oceanospirillales</taxon>
        <taxon>Oceanospirillaceae</taxon>
        <taxon>Oceanobacter</taxon>
    </lineage>
</organism>
<dbReference type="InterPro" id="IPR028978">
    <property type="entry name" value="Chorismate_lyase_/UTRA_dom_sf"/>
</dbReference>
<protein>
    <recommendedName>
        <fullName evidence="4">Probable chorismate pyruvate-lyase</fullName>
        <shortName evidence="4">CL</shortName>
        <shortName evidence="4">CPL</shortName>
        <ecNumber evidence="4">4.1.3.40</ecNumber>
    </recommendedName>
</protein>
<comment type="pathway">
    <text evidence="4">Cofactor biosynthesis; ubiquinone biosynthesis.</text>
</comment>
<dbReference type="Proteomes" id="UP001620597">
    <property type="component" value="Unassembled WGS sequence"/>
</dbReference>
<comment type="subcellular location">
    <subcellularLocation>
        <location evidence="4">Cytoplasm</location>
    </subcellularLocation>
</comment>
<comment type="caution">
    <text evidence="4">Lacks conserved residue(s) required for the propagation of feature annotation.</text>
</comment>
<dbReference type="PANTHER" id="PTHR38683">
    <property type="entry name" value="CHORISMATE PYRUVATE-LYASE"/>
    <property type="match status" value="1"/>
</dbReference>
<name>A0ABW8NJ87_9GAMM</name>
<comment type="catalytic activity">
    <reaction evidence="4">
        <text>chorismate = 4-hydroxybenzoate + pyruvate</text>
        <dbReference type="Rhea" id="RHEA:16505"/>
        <dbReference type="ChEBI" id="CHEBI:15361"/>
        <dbReference type="ChEBI" id="CHEBI:17879"/>
        <dbReference type="ChEBI" id="CHEBI:29748"/>
        <dbReference type="EC" id="4.1.3.40"/>
    </reaction>
</comment>